<dbReference type="RefSeq" id="WP_307862367.1">
    <property type="nucleotide sequence ID" value="NZ_JAGINU010000001.1"/>
</dbReference>
<keyword evidence="6" id="KW-0560">Oxidoreductase</keyword>
<proteinExistence type="inferred from homology"/>
<feature type="transmembrane region" description="Helical" evidence="10">
    <location>
        <begin position="185"/>
        <end position="206"/>
    </location>
</feature>
<sequence>MTAAAATEEFDRISDDRGPATVPGPLPRFLPWLLMLGGALGLLAAFTLTVERIALLLDPNYTPSCSLNPVLSCGSVMTTEQAAFFGFPNPLLGIGAYAVVVTTGVALLGGIRLPTWWWTGLTVGAGAGVVFVHYLIFQSLYRIGALCPYCMVVWAVTIPIFWYTALATLDRSGKARGLYDGLRQYHAVPMVLWFIVVIGLSLHRFWTYWSSLI</sequence>
<dbReference type="Pfam" id="PF07884">
    <property type="entry name" value="VKOR"/>
    <property type="match status" value="1"/>
</dbReference>
<feature type="transmembrane region" description="Helical" evidence="10">
    <location>
        <begin position="91"/>
        <end position="111"/>
    </location>
</feature>
<dbReference type="Gene3D" id="1.20.1440.130">
    <property type="entry name" value="VKOR domain"/>
    <property type="match status" value="1"/>
</dbReference>
<dbReference type="CDD" id="cd12922">
    <property type="entry name" value="VKOR_5"/>
    <property type="match status" value="1"/>
</dbReference>
<feature type="transmembrane region" description="Helical" evidence="10">
    <location>
        <begin position="29"/>
        <end position="50"/>
    </location>
</feature>
<protein>
    <submittedName>
        <fullName evidence="12">Membrane protein</fullName>
    </submittedName>
</protein>
<evidence type="ECO:0000259" key="11">
    <source>
        <dbReference type="SMART" id="SM00756"/>
    </source>
</evidence>
<evidence type="ECO:0000313" key="13">
    <source>
        <dbReference type="Proteomes" id="UP001519295"/>
    </source>
</evidence>
<keyword evidence="5 10" id="KW-1133">Transmembrane helix</keyword>
<evidence type="ECO:0000256" key="7">
    <source>
        <dbReference type="ARBA" id="ARBA00023136"/>
    </source>
</evidence>
<keyword evidence="7 10" id="KW-0472">Membrane</keyword>
<reference evidence="12 13" key="1">
    <citation type="submission" date="2021-03" db="EMBL/GenBank/DDBJ databases">
        <title>Sequencing the genomes of 1000 actinobacteria strains.</title>
        <authorList>
            <person name="Klenk H.-P."/>
        </authorList>
    </citation>
    <scope>NUCLEOTIDE SEQUENCE [LARGE SCALE GENOMIC DNA]</scope>
    <source>
        <strain evidence="12 13">DSM 45256</strain>
    </source>
</reference>
<evidence type="ECO:0000256" key="4">
    <source>
        <dbReference type="ARBA" id="ARBA00022719"/>
    </source>
</evidence>
<feature type="transmembrane region" description="Helical" evidence="10">
    <location>
        <begin position="143"/>
        <end position="165"/>
    </location>
</feature>
<dbReference type="InterPro" id="IPR038354">
    <property type="entry name" value="VKOR_sf"/>
</dbReference>
<name>A0ABS4VSZ1_9PSEU</name>
<dbReference type="InterPro" id="IPR012932">
    <property type="entry name" value="VKOR"/>
</dbReference>
<keyword evidence="13" id="KW-1185">Reference proteome</keyword>
<dbReference type="SMART" id="SM00756">
    <property type="entry name" value="VKc"/>
    <property type="match status" value="1"/>
</dbReference>
<accession>A0ABS4VSZ1</accession>
<evidence type="ECO:0000256" key="5">
    <source>
        <dbReference type="ARBA" id="ARBA00022989"/>
    </source>
</evidence>
<keyword evidence="9" id="KW-0676">Redox-active center</keyword>
<dbReference type="EMBL" id="JAGINU010000001">
    <property type="protein sequence ID" value="MBP2367049.1"/>
    <property type="molecule type" value="Genomic_DNA"/>
</dbReference>
<evidence type="ECO:0000256" key="1">
    <source>
        <dbReference type="ARBA" id="ARBA00004141"/>
    </source>
</evidence>
<keyword evidence="8" id="KW-1015">Disulfide bond</keyword>
<keyword evidence="4" id="KW-0874">Quinone</keyword>
<keyword evidence="3 10" id="KW-0812">Transmembrane</keyword>
<evidence type="ECO:0000256" key="9">
    <source>
        <dbReference type="ARBA" id="ARBA00023284"/>
    </source>
</evidence>
<evidence type="ECO:0000256" key="3">
    <source>
        <dbReference type="ARBA" id="ARBA00022692"/>
    </source>
</evidence>
<feature type="transmembrane region" description="Helical" evidence="10">
    <location>
        <begin position="117"/>
        <end position="136"/>
    </location>
</feature>
<comment type="caution">
    <text evidence="12">The sequence shown here is derived from an EMBL/GenBank/DDBJ whole genome shotgun (WGS) entry which is preliminary data.</text>
</comment>
<evidence type="ECO:0000313" key="12">
    <source>
        <dbReference type="EMBL" id="MBP2367049.1"/>
    </source>
</evidence>
<dbReference type="Proteomes" id="UP001519295">
    <property type="component" value="Unassembled WGS sequence"/>
</dbReference>
<dbReference type="InterPro" id="IPR041714">
    <property type="entry name" value="VKOR_Actinobacteria"/>
</dbReference>
<evidence type="ECO:0000256" key="6">
    <source>
        <dbReference type="ARBA" id="ARBA00023002"/>
    </source>
</evidence>
<comment type="similarity">
    <text evidence="2">Belongs to the VKOR family.</text>
</comment>
<gene>
    <name evidence="12" type="ORF">JOF36_002745</name>
</gene>
<feature type="domain" description="Vitamin K epoxide reductase" evidence="11">
    <location>
        <begin position="27"/>
        <end position="168"/>
    </location>
</feature>
<comment type="subcellular location">
    <subcellularLocation>
        <location evidence="1">Membrane</location>
        <topology evidence="1">Multi-pass membrane protein</topology>
    </subcellularLocation>
</comment>
<evidence type="ECO:0000256" key="8">
    <source>
        <dbReference type="ARBA" id="ARBA00023157"/>
    </source>
</evidence>
<organism evidence="12 13">
    <name type="scientific">Pseudonocardia parietis</name>
    <dbReference type="NCBI Taxonomy" id="570936"/>
    <lineage>
        <taxon>Bacteria</taxon>
        <taxon>Bacillati</taxon>
        <taxon>Actinomycetota</taxon>
        <taxon>Actinomycetes</taxon>
        <taxon>Pseudonocardiales</taxon>
        <taxon>Pseudonocardiaceae</taxon>
        <taxon>Pseudonocardia</taxon>
    </lineage>
</organism>
<evidence type="ECO:0000256" key="2">
    <source>
        <dbReference type="ARBA" id="ARBA00006214"/>
    </source>
</evidence>
<evidence type="ECO:0000256" key="10">
    <source>
        <dbReference type="SAM" id="Phobius"/>
    </source>
</evidence>